<evidence type="ECO:0000313" key="5">
    <source>
        <dbReference type="Proteomes" id="UP000268014"/>
    </source>
</evidence>
<feature type="region of interest" description="Disordered" evidence="2">
    <location>
        <begin position="28"/>
        <end position="52"/>
    </location>
</feature>
<reference evidence="4 5" key="2">
    <citation type="submission" date="2018-11" db="EMBL/GenBank/DDBJ databases">
        <authorList>
            <consortium name="Pathogen Informatics"/>
        </authorList>
    </citation>
    <scope>NUCLEOTIDE SEQUENCE [LARGE SCALE GENOMIC DNA]</scope>
    <source>
        <strain evidence="4 5">MHpl1</strain>
    </source>
</reference>
<keyword evidence="3" id="KW-0472">Membrane</keyword>
<sequence>MQQRAWNGPDGADEPEVPVLRGVLPMFPVPPPPIRQANPPPPRRRGAARNRRPTNQRIVVDWGIETEQIFCGVLFDQVNDDVRAVREAEERYLMKEMEAHIKLIEKGTVDQASIRMLMTPLCNFVERLEMELSNTRNLLTDIEARQADLNKEMEHVESNFSKKAMQLTLNWRTATINSAADLKGSSEEHTVLIPVSPRSPPSPAQARTTGPGSVTRRNMLLLKARAAPFLWLLFFMQAHMALSCTFTIVTINTMPYTKVQYNRTIEAQSEGGCLKKCLENYPECLMVGVDNTGDGIYCFLYFPRYIPPNHVIHKHINYNNPNETMYLLERDKVDLTCPLVDTKLPA</sequence>
<dbReference type="OrthoDB" id="5848209at2759"/>
<keyword evidence="5" id="KW-1185">Reference proteome</keyword>
<dbReference type="WBParaSite" id="HPLM_0000471601-mRNA-1">
    <property type="protein sequence ID" value="HPLM_0000471601-mRNA-1"/>
    <property type="gene ID" value="HPLM_0000471601"/>
</dbReference>
<evidence type="ECO:0000313" key="4">
    <source>
        <dbReference type="EMBL" id="VDO23849.1"/>
    </source>
</evidence>
<keyword evidence="1" id="KW-0175">Coiled coil</keyword>
<dbReference type="AlphaFoldDB" id="A0A0N4W4A8"/>
<dbReference type="EMBL" id="UZAF01016240">
    <property type="protein sequence ID" value="VDO23849.1"/>
    <property type="molecule type" value="Genomic_DNA"/>
</dbReference>
<dbReference type="Proteomes" id="UP000268014">
    <property type="component" value="Unassembled WGS sequence"/>
</dbReference>
<evidence type="ECO:0000256" key="2">
    <source>
        <dbReference type="SAM" id="MobiDB-lite"/>
    </source>
</evidence>
<accession>A0A0N4W4A8</accession>
<proteinExistence type="predicted"/>
<feature type="coiled-coil region" evidence="1">
    <location>
        <begin position="125"/>
        <end position="159"/>
    </location>
</feature>
<organism evidence="6">
    <name type="scientific">Haemonchus placei</name>
    <name type="common">Barber's pole worm</name>
    <dbReference type="NCBI Taxonomy" id="6290"/>
    <lineage>
        <taxon>Eukaryota</taxon>
        <taxon>Metazoa</taxon>
        <taxon>Ecdysozoa</taxon>
        <taxon>Nematoda</taxon>
        <taxon>Chromadorea</taxon>
        <taxon>Rhabditida</taxon>
        <taxon>Rhabditina</taxon>
        <taxon>Rhabditomorpha</taxon>
        <taxon>Strongyloidea</taxon>
        <taxon>Trichostrongylidae</taxon>
        <taxon>Haemonchus</taxon>
    </lineage>
</organism>
<evidence type="ECO:0000256" key="1">
    <source>
        <dbReference type="SAM" id="Coils"/>
    </source>
</evidence>
<keyword evidence="3" id="KW-1133">Transmembrane helix</keyword>
<evidence type="ECO:0000256" key="3">
    <source>
        <dbReference type="SAM" id="Phobius"/>
    </source>
</evidence>
<feature type="compositionally biased region" description="Basic residues" evidence="2">
    <location>
        <begin position="42"/>
        <end position="52"/>
    </location>
</feature>
<gene>
    <name evidence="4" type="ORF">HPLM_LOCUS4708</name>
</gene>
<name>A0A0N4W4A8_HAEPC</name>
<keyword evidence="3" id="KW-0812">Transmembrane</keyword>
<feature type="compositionally biased region" description="Pro residues" evidence="2">
    <location>
        <begin position="28"/>
        <end position="41"/>
    </location>
</feature>
<protein>
    <submittedName>
        <fullName evidence="6">Apple domain-containing protein</fullName>
    </submittedName>
</protein>
<feature type="transmembrane region" description="Helical" evidence="3">
    <location>
        <begin position="229"/>
        <end position="251"/>
    </location>
</feature>
<reference evidence="6" key="1">
    <citation type="submission" date="2017-02" db="UniProtKB">
        <authorList>
            <consortium name="WormBaseParasite"/>
        </authorList>
    </citation>
    <scope>IDENTIFICATION</scope>
</reference>
<evidence type="ECO:0000313" key="6">
    <source>
        <dbReference type="WBParaSite" id="HPLM_0000471601-mRNA-1"/>
    </source>
</evidence>